<evidence type="ECO:0000256" key="5">
    <source>
        <dbReference type="ARBA" id="ARBA00023001"/>
    </source>
</evidence>
<evidence type="ECO:0000256" key="1">
    <source>
        <dbReference type="ARBA" id="ARBA00000966"/>
    </source>
</evidence>
<dbReference type="EC" id="3.2.1.4" evidence="3"/>
<evidence type="ECO:0000256" key="6">
    <source>
        <dbReference type="ARBA" id="ARBA00023295"/>
    </source>
</evidence>
<dbReference type="InterPro" id="IPR008928">
    <property type="entry name" value="6-hairpin_glycosidase_sf"/>
</dbReference>
<protein>
    <recommendedName>
        <fullName evidence="3">cellulase</fullName>
        <ecNumber evidence="3">3.2.1.4</ecNumber>
    </recommendedName>
</protein>
<evidence type="ECO:0000256" key="7">
    <source>
        <dbReference type="ARBA" id="ARBA00023326"/>
    </source>
</evidence>
<comment type="similarity">
    <text evidence="2">Belongs to the glycosyl hydrolase 8 (cellulase D) family.</text>
</comment>
<comment type="caution">
    <text evidence="9">The sequence shown here is derived from an EMBL/GenBank/DDBJ whole genome shotgun (WGS) entry which is preliminary data.</text>
</comment>
<dbReference type="Pfam" id="PF01270">
    <property type="entry name" value="Glyco_hydro_8"/>
    <property type="match status" value="1"/>
</dbReference>
<evidence type="ECO:0000256" key="3">
    <source>
        <dbReference type="ARBA" id="ARBA00012601"/>
    </source>
</evidence>
<accession>A0ABS4DV21</accession>
<keyword evidence="4 9" id="KW-0378">Hydrolase</keyword>
<sequence>MRAAWRSAITGLALTLTASASSAAGPSVTAAEWETYKQRFVDPSGRVIDNANGNISHSEGQGYGMLLAYLAARPDDFSGIWDFTRSELLLRDDGLAMWKWDPSAHPHITDRNNATDGDILIAYALALGGAAWQREDYLRDAAKIAKGVLGRAVADVGGHVVLLPGARGFRAKDREDGPVVNPSYWVFEALPILKLLAPSEIWDALAKDGLSLLRAAQFGPARLPSEWISLREEPHPAEGFDRQFSYNAVRIPLYLLRGGIVDKPLLERLSKGMTGPDGKVSVIDITSGRPVEPLPEAGYQIINPILACVFGGTPLPREVTEFSPAHYYPATLQLLGLSFVRENHPECL</sequence>
<name>A0ABS4DV21_9HYPH</name>
<evidence type="ECO:0000256" key="4">
    <source>
        <dbReference type="ARBA" id="ARBA00022801"/>
    </source>
</evidence>
<dbReference type="PRINTS" id="PR00735">
    <property type="entry name" value="GLHYDRLASE8"/>
</dbReference>
<keyword evidence="7" id="KW-0624">Polysaccharide degradation</keyword>
<evidence type="ECO:0000313" key="10">
    <source>
        <dbReference type="Proteomes" id="UP000759443"/>
    </source>
</evidence>
<keyword evidence="8" id="KW-0732">Signal</keyword>
<keyword evidence="10" id="KW-1185">Reference proteome</keyword>
<feature type="signal peptide" evidence="8">
    <location>
        <begin position="1"/>
        <end position="23"/>
    </location>
</feature>
<proteinExistence type="inferred from homology"/>
<reference evidence="9 10" key="1">
    <citation type="submission" date="2021-03" db="EMBL/GenBank/DDBJ databases">
        <title>Genomic Encyclopedia of Type Strains, Phase IV (KMG-IV): sequencing the most valuable type-strain genomes for metagenomic binning, comparative biology and taxonomic classification.</title>
        <authorList>
            <person name="Goeker M."/>
        </authorList>
    </citation>
    <scope>NUCLEOTIDE SEQUENCE [LARGE SCALE GENOMIC DNA]</scope>
    <source>
        <strain evidence="9 10">DSM 21600</strain>
    </source>
</reference>
<gene>
    <name evidence="9" type="ORF">J2Z17_000963</name>
</gene>
<keyword evidence="7" id="KW-0119">Carbohydrate metabolism</keyword>
<organism evidence="9 10">
    <name type="scientific">Rhizobium halophytocola</name>
    <dbReference type="NCBI Taxonomy" id="735519"/>
    <lineage>
        <taxon>Bacteria</taxon>
        <taxon>Pseudomonadati</taxon>
        <taxon>Pseudomonadota</taxon>
        <taxon>Alphaproteobacteria</taxon>
        <taxon>Hyphomicrobiales</taxon>
        <taxon>Rhizobiaceae</taxon>
        <taxon>Rhizobium/Agrobacterium group</taxon>
        <taxon>Rhizobium</taxon>
    </lineage>
</organism>
<evidence type="ECO:0000256" key="2">
    <source>
        <dbReference type="ARBA" id="ARBA00009209"/>
    </source>
</evidence>
<keyword evidence="5" id="KW-0136">Cellulose degradation</keyword>
<dbReference type="EMBL" id="JAGGJU010000002">
    <property type="protein sequence ID" value="MBP1849542.1"/>
    <property type="molecule type" value="Genomic_DNA"/>
</dbReference>
<dbReference type="InterPro" id="IPR002037">
    <property type="entry name" value="Glyco_hydro_8"/>
</dbReference>
<evidence type="ECO:0000313" key="9">
    <source>
        <dbReference type="EMBL" id="MBP1849542.1"/>
    </source>
</evidence>
<dbReference type="SUPFAM" id="SSF48208">
    <property type="entry name" value="Six-hairpin glycosidases"/>
    <property type="match status" value="1"/>
</dbReference>
<dbReference type="Proteomes" id="UP000759443">
    <property type="component" value="Unassembled WGS sequence"/>
</dbReference>
<dbReference type="InterPro" id="IPR012341">
    <property type="entry name" value="6hp_glycosidase-like_sf"/>
</dbReference>
<dbReference type="Gene3D" id="1.50.10.10">
    <property type="match status" value="1"/>
</dbReference>
<dbReference type="GO" id="GO:0008810">
    <property type="term" value="F:cellulase activity"/>
    <property type="evidence" value="ECO:0007669"/>
    <property type="project" value="UniProtKB-EC"/>
</dbReference>
<comment type="catalytic activity">
    <reaction evidence="1">
        <text>Endohydrolysis of (1-&gt;4)-beta-D-glucosidic linkages in cellulose, lichenin and cereal beta-D-glucans.</text>
        <dbReference type="EC" id="3.2.1.4"/>
    </reaction>
</comment>
<feature type="chain" id="PRO_5047487242" description="cellulase" evidence="8">
    <location>
        <begin position="24"/>
        <end position="348"/>
    </location>
</feature>
<keyword evidence="6 9" id="KW-0326">Glycosidase</keyword>
<dbReference type="RefSeq" id="WP_209942704.1">
    <property type="nucleotide sequence ID" value="NZ_JAGGJU010000002.1"/>
</dbReference>
<evidence type="ECO:0000256" key="8">
    <source>
        <dbReference type="SAM" id="SignalP"/>
    </source>
</evidence>